<sequence length="188" mass="21118">MNPQGNAATLAEARRRDSLDKRQRVLTALTTLEHDGKKVTFTAVARSAGVSTWLTYTEGIREHIEAARSRQQVPAAARSTADVQRASTVTLRTELDLARQEIRELRQEKEQLHHAVRHQLGQQLDAISTKDLTTRVDELTHHNHELAGQLQQATSENAAFQARVASLEEDLAAARTSLRRMIRNENRS</sequence>
<reference evidence="3" key="1">
    <citation type="submission" date="2022-10" db="EMBL/GenBank/DDBJ databases">
        <title>The complete genomes of actinobacterial strains from the NBC collection.</title>
        <authorList>
            <person name="Joergensen T.S."/>
            <person name="Alvarez Arevalo M."/>
            <person name="Sterndorff E.B."/>
            <person name="Faurdal D."/>
            <person name="Vuksanovic O."/>
            <person name="Mourched A.-S."/>
            <person name="Charusanti P."/>
            <person name="Shaw S."/>
            <person name="Blin K."/>
            <person name="Weber T."/>
        </authorList>
    </citation>
    <scope>NUCLEOTIDE SEQUENCE</scope>
    <source>
        <strain evidence="3">NBC_00008</strain>
    </source>
</reference>
<keyword evidence="1" id="KW-0175">Coiled coil</keyword>
<evidence type="ECO:0000313" key="3">
    <source>
        <dbReference type="EMBL" id="WTW73697.1"/>
    </source>
</evidence>
<proteinExistence type="predicted"/>
<name>A0AAU2W252_9ACTN</name>
<evidence type="ECO:0000256" key="1">
    <source>
        <dbReference type="SAM" id="Coils"/>
    </source>
</evidence>
<dbReference type="Gene3D" id="1.20.5.1000">
    <property type="entry name" value="arf6 gtpase in complex with a specific effector, jip4"/>
    <property type="match status" value="1"/>
</dbReference>
<organism evidence="3">
    <name type="scientific">Streptomyces sp. NBC_00008</name>
    <dbReference type="NCBI Taxonomy" id="2903610"/>
    <lineage>
        <taxon>Bacteria</taxon>
        <taxon>Bacillati</taxon>
        <taxon>Actinomycetota</taxon>
        <taxon>Actinomycetes</taxon>
        <taxon>Kitasatosporales</taxon>
        <taxon>Streptomycetaceae</taxon>
        <taxon>Streptomyces</taxon>
    </lineage>
</organism>
<dbReference type="Pfam" id="PF19776">
    <property type="entry name" value="DUF6262"/>
    <property type="match status" value="1"/>
</dbReference>
<protein>
    <submittedName>
        <fullName evidence="3">DUF6262 family protein</fullName>
    </submittedName>
</protein>
<accession>A0AAU2W252</accession>
<dbReference type="InterPro" id="IPR046229">
    <property type="entry name" value="TnpC-like"/>
</dbReference>
<evidence type="ECO:0000313" key="2">
    <source>
        <dbReference type="EMBL" id="WTW66765.1"/>
    </source>
</evidence>
<dbReference type="EMBL" id="CP108313">
    <property type="protein sequence ID" value="WTW73697.1"/>
    <property type="molecule type" value="Genomic_DNA"/>
</dbReference>
<dbReference type="EMBL" id="CP108313">
    <property type="protein sequence ID" value="WTW66765.1"/>
    <property type="molecule type" value="Genomic_DNA"/>
</dbReference>
<gene>
    <name evidence="2" type="ORF">OG398_00010</name>
    <name evidence="3" type="ORF">OG398_38400</name>
    <name evidence="4" type="ORF">OG398_38425</name>
</gene>
<dbReference type="AlphaFoldDB" id="A0AAU2W252"/>
<feature type="coiled-coil region" evidence="1">
    <location>
        <begin position="88"/>
        <end position="184"/>
    </location>
</feature>
<dbReference type="EMBL" id="CP108314">
    <property type="protein sequence ID" value="WTW74164.1"/>
    <property type="molecule type" value="Genomic_DNA"/>
</dbReference>
<evidence type="ECO:0000313" key="4">
    <source>
        <dbReference type="EMBL" id="WTW74164.1"/>
    </source>
</evidence>